<feature type="compositionally biased region" description="Polar residues" evidence="2">
    <location>
        <begin position="118"/>
        <end position="132"/>
    </location>
</feature>
<evidence type="ECO:0000259" key="3">
    <source>
        <dbReference type="Pfam" id="PF06602"/>
    </source>
</evidence>
<feature type="compositionally biased region" description="Low complexity" evidence="2">
    <location>
        <begin position="657"/>
        <end position="671"/>
    </location>
</feature>
<protein>
    <submittedName>
        <fullName evidence="4">EDTP(Egg derived tyrosine phosphatase)</fullName>
    </submittedName>
</protein>
<dbReference type="EMBL" id="AB013617">
    <property type="protein sequence ID" value="BAA33720.1"/>
    <property type="molecule type" value="mRNA"/>
</dbReference>
<feature type="domain" description="Myotubularin phosphatase" evidence="3">
    <location>
        <begin position="405"/>
        <end position="480"/>
    </location>
</feature>
<feature type="compositionally biased region" description="Polar residues" evidence="2">
    <location>
        <begin position="81"/>
        <end position="105"/>
    </location>
</feature>
<evidence type="ECO:0000256" key="2">
    <source>
        <dbReference type="SAM" id="MobiDB-lite"/>
    </source>
</evidence>
<dbReference type="InterPro" id="IPR029021">
    <property type="entry name" value="Prot-tyrosine_phosphatase-like"/>
</dbReference>
<comment type="similarity">
    <text evidence="1">Belongs to the protein-tyrosine phosphatase family. Non-receptor class myotubularin subfamily.</text>
</comment>
<dbReference type="AlphaFoldDB" id="Q9XXV5"/>
<evidence type="ECO:0000256" key="1">
    <source>
        <dbReference type="ARBA" id="ARBA00007471"/>
    </source>
</evidence>
<dbReference type="InterPro" id="IPR039802">
    <property type="entry name" value="MTMR14"/>
</dbReference>
<name>Q9XXV5_SARPE</name>
<accession>Q9XXV5</accession>
<feature type="region of interest" description="Disordered" evidence="2">
    <location>
        <begin position="561"/>
        <end position="687"/>
    </location>
</feature>
<dbReference type="Gene3D" id="3.90.190.10">
    <property type="entry name" value="Protein tyrosine phosphatase superfamily"/>
    <property type="match status" value="1"/>
</dbReference>
<sequence length="724" mass="80781">MSTTIEVTQKDLHDLLEIFEKKPFDAGSCEKGSLEEDITNRCEFLFKKDYTLIELDNSNGVLSPRYPGRIFIPEYEHGHMTSTITPNNTNLGTQATNHASPQSGKNGNGLPHNPPSPSNSIASDSTTPSTSSGIQSFVTFANSATNDQQTSNPLYNQNYFPQLQHPIASTSNSISNNTANDTIYEDLYDVNKVRELITMAKYARCRQRFAVPVIMYRGKYICRSATISINAETYGRKAVDYAYDCINGTNYSERANHVADDENNDNSEDSLMNPPLNGQSQFSYEEVIKSDMQLLNSLNVTTIIDLMVENRKIKYFMAVSSSEKADPENHYESFNLVSLPYPGCEFFKKFRDNNYMAEGLHYNWKQSFNDATLSVPESGPARELNIDWSDYKNWDLVCITQNYVKTCLKYIKDEKSGLLIHCISGWDRTPLFISLIRLSLWADGLIHQSLNPYQMTYFTIAYDWYLFGHQLPDRIKRGEDIMFFCFHVLKYIMGEEFSIAEQRRRTKTSSSSGSSIVVLKCDSGDESASLKESLLFDQDSNESFSNSSNCDNLPVTDGYYAPVTGPSTSTTATAQGSSVAGNNPLTNRSPNLKRSKTSPISVPGASAARQRHESYSSTGGSWQVVTVTGSIDSTNGSLTKRMTEQRDDSDNRDTSDNGENSGNNSSNTASTSKEEESSSKPPDTPRMQRLNAVRAIFIQSYGKQIGLKFKEGSSTNLATLIGLR</sequence>
<reference evidence="4" key="1">
    <citation type="journal article" date="1999" name="Eur. J. Biochem.">
        <title>A novel egg-derived tyrosine phosphatase, EDTP, that participates in the embryogenesis of Sarcophaga peregrina (flesh fly).</title>
        <authorList>
            <person name="Yamaguchi S."/>
            <person name="Homma K."/>
            <person name="Natori S."/>
        </authorList>
    </citation>
    <scope>NUCLEOTIDE SEQUENCE</scope>
    <source>
        <tissue evidence="4">Oocyte</tissue>
    </source>
</reference>
<feature type="compositionally biased region" description="Polar residues" evidence="2">
    <location>
        <begin position="615"/>
        <end position="640"/>
    </location>
</feature>
<feature type="compositionally biased region" description="Low complexity" evidence="2">
    <location>
        <begin position="561"/>
        <end position="580"/>
    </location>
</feature>
<feature type="compositionally biased region" description="Polar residues" evidence="2">
    <location>
        <begin position="581"/>
        <end position="590"/>
    </location>
</feature>
<evidence type="ECO:0000313" key="4">
    <source>
        <dbReference type="EMBL" id="BAA33720.1"/>
    </source>
</evidence>
<dbReference type="PANTHER" id="PTHR13524">
    <property type="entry name" value="MYOTUBULARIN-RELATED"/>
    <property type="match status" value="1"/>
</dbReference>
<proteinExistence type="evidence at transcript level"/>
<feature type="region of interest" description="Disordered" evidence="2">
    <location>
        <begin position="81"/>
        <end position="132"/>
    </location>
</feature>
<dbReference type="InterPro" id="IPR010569">
    <property type="entry name" value="Myotubularin-like_Pase_dom"/>
</dbReference>
<dbReference type="Pfam" id="PF06602">
    <property type="entry name" value="Myotub-related"/>
    <property type="match status" value="1"/>
</dbReference>
<dbReference type="PROSITE" id="PS00383">
    <property type="entry name" value="TYR_PHOSPHATASE_1"/>
    <property type="match status" value="1"/>
</dbReference>
<dbReference type="GO" id="GO:0004438">
    <property type="term" value="F:phosphatidylinositol-3-phosphate phosphatase activity"/>
    <property type="evidence" value="ECO:0007669"/>
    <property type="project" value="InterPro"/>
</dbReference>
<feature type="compositionally biased region" description="Basic and acidic residues" evidence="2">
    <location>
        <begin position="641"/>
        <end position="655"/>
    </location>
</feature>
<dbReference type="InterPro" id="IPR016130">
    <property type="entry name" value="Tyr_Pase_AS"/>
</dbReference>
<dbReference type="PANTHER" id="PTHR13524:SF2">
    <property type="entry name" value="MYOTUBULARIN-RELATED PROTEIN 14"/>
    <property type="match status" value="1"/>
</dbReference>
<dbReference type="SUPFAM" id="SSF52799">
    <property type="entry name" value="(Phosphotyrosine protein) phosphatases II"/>
    <property type="match status" value="1"/>
</dbReference>
<organism evidence="4">
    <name type="scientific">Sarcophaga peregrina</name>
    <name type="common">Flesh fly</name>
    <name type="synonym">Boettcherisca peregrina</name>
    <dbReference type="NCBI Taxonomy" id="7386"/>
    <lineage>
        <taxon>Eukaryota</taxon>
        <taxon>Metazoa</taxon>
        <taxon>Ecdysozoa</taxon>
        <taxon>Arthropoda</taxon>
        <taxon>Hexapoda</taxon>
        <taxon>Insecta</taxon>
        <taxon>Pterygota</taxon>
        <taxon>Neoptera</taxon>
        <taxon>Endopterygota</taxon>
        <taxon>Diptera</taxon>
        <taxon>Brachycera</taxon>
        <taxon>Muscomorpha</taxon>
        <taxon>Oestroidea</taxon>
        <taxon>Sarcophagidae</taxon>
        <taxon>Sarcophaga</taxon>
        <taxon>Boettcherisca</taxon>
    </lineage>
</organism>